<evidence type="ECO:0000313" key="1">
    <source>
        <dbReference type="EMBL" id="RSI72054.1"/>
    </source>
</evidence>
<accession>A0A3R9I671</accession>
<protein>
    <submittedName>
        <fullName evidence="1">Uncharacterized protein</fullName>
    </submittedName>
</protein>
<dbReference type="Proteomes" id="UP000269984">
    <property type="component" value="Unassembled WGS sequence"/>
</dbReference>
<name>A0A3R9I671_STROR</name>
<reference evidence="1 2" key="1">
    <citation type="submission" date="2018-11" db="EMBL/GenBank/DDBJ databases">
        <title>Species Designations Belie Phenotypic and Genotypic Heterogeneity in Oral Streptococci.</title>
        <authorList>
            <person name="Velsko I."/>
        </authorList>
    </citation>
    <scope>NUCLEOTIDE SEQUENCE [LARGE SCALE GENOMIC DNA]</scope>
    <source>
        <strain evidence="1 2">BCC11</strain>
    </source>
</reference>
<proteinExistence type="predicted"/>
<evidence type="ECO:0000313" key="2">
    <source>
        <dbReference type="Proteomes" id="UP000269984"/>
    </source>
</evidence>
<comment type="caution">
    <text evidence="1">The sequence shown here is derived from an EMBL/GenBank/DDBJ whole genome shotgun (WGS) entry which is preliminary data.</text>
</comment>
<dbReference type="RefSeq" id="WP_185758283.1">
    <property type="nucleotide sequence ID" value="NZ_RJNP01000007.1"/>
</dbReference>
<sequence>MVGLEIVMNLDTLEIFDVIDHDENGNNEQAPSTIQLSLFDSMTCI</sequence>
<organism evidence="1 2">
    <name type="scientific">Streptococcus oralis</name>
    <dbReference type="NCBI Taxonomy" id="1303"/>
    <lineage>
        <taxon>Bacteria</taxon>
        <taxon>Bacillati</taxon>
        <taxon>Bacillota</taxon>
        <taxon>Bacilli</taxon>
        <taxon>Lactobacillales</taxon>
        <taxon>Streptococcaceae</taxon>
        <taxon>Streptococcus</taxon>
    </lineage>
</organism>
<gene>
    <name evidence="1" type="ORF">D8857_05610</name>
</gene>
<dbReference type="AlphaFoldDB" id="A0A3R9I671"/>
<dbReference type="EMBL" id="RJNP01000007">
    <property type="protein sequence ID" value="RSI72054.1"/>
    <property type="molecule type" value="Genomic_DNA"/>
</dbReference>